<feature type="region of interest" description="Disordered" evidence="1">
    <location>
        <begin position="195"/>
        <end position="214"/>
    </location>
</feature>
<accession>A0A375HB50</accession>
<dbReference type="AlphaFoldDB" id="A0A375HB50"/>
<evidence type="ECO:0000256" key="1">
    <source>
        <dbReference type="SAM" id="MobiDB-lite"/>
    </source>
</evidence>
<organism evidence="2 3">
    <name type="scientific">Cupriavidus neocaledonicus</name>
    <dbReference type="NCBI Taxonomy" id="1040979"/>
    <lineage>
        <taxon>Bacteria</taxon>
        <taxon>Pseudomonadati</taxon>
        <taxon>Pseudomonadota</taxon>
        <taxon>Betaproteobacteria</taxon>
        <taxon>Burkholderiales</taxon>
        <taxon>Burkholderiaceae</taxon>
        <taxon>Cupriavidus</taxon>
    </lineage>
</organism>
<dbReference type="RefSeq" id="WP_145987510.1">
    <property type="nucleotide sequence ID" value="NZ_LT984806.1"/>
</dbReference>
<protein>
    <submittedName>
        <fullName evidence="2">Uncharacterized protein</fullName>
    </submittedName>
</protein>
<evidence type="ECO:0000313" key="3">
    <source>
        <dbReference type="Proteomes" id="UP000255168"/>
    </source>
</evidence>
<sequence length="214" mass="23339">MNRFFKETASRAGELRADRRTVGIVGPLYSPENIERIRNALEYSSDPGSDGRAGDPVWVVPGSPVWGASRALLTLLDSVAQACYPGSVASKTAIAVLRDRSQKHLRKAFNQVVIRSDDGEIPSSLEILLVPHRVVAVVVNAPIGLGRGFPVPLGVLSFEQEVVRRAHEFLEGKLRTRTLDSGEQIDWHALLLWEESSQQEPATGPARPGSPETT</sequence>
<evidence type="ECO:0000313" key="2">
    <source>
        <dbReference type="EMBL" id="SPD48078.1"/>
    </source>
</evidence>
<gene>
    <name evidence="2" type="ORF">CBM2607_20064</name>
</gene>
<reference evidence="2 3" key="1">
    <citation type="submission" date="2018-01" db="EMBL/GenBank/DDBJ databases">
        <authorList>
            <person name="Clerissi C."/>
        </authorList>
    </citation>
    <scope>NUCLEOTIDE SEQUENCE [LARGE SCALE GENOMIC DNA]</scope>
    <source>
        <strain evidence="2">Cupriavidus taiwanensis STM 6160</strain>
    </source>
</reference>
<name>A0A375HB50_9BURK</name>
<dbReference type="EMBL" id="LT984806">
    <property type="protein sequence ID" value="SPD48078.1"/>
    <property type="molecule type" value="Genomic_DNA"/>
</dbReference>
<dbReference type="Proteomes" id="UP000255168">
    <property type="component" value="Chromosome I"/>
</dbReference>
<proteinExistence type="predicted"/>